<proteinExistence type="inferred from homology"/>
<dbReference type="InterPro" id="IPR002104">
    <property type="entry name" value="Integrase_catalytic"/>
</dbReference>
<dbReference type="Gene3D" id="1.10.150.130">
    <property type="match status" value="1"/>
</dbReference>
<dbReference type="SUPFAM" id="SSF56349">
    <property type="entry name" value="DNA breaking-rejoining enzymes"/>
    <property type="match status" value="1"/>
</dbReference>
<evidence type="ECO:0000313" key="9">
    <source>
        <dbReference type="Proteomes" id="UP001651690"/>
    </source>
</evidence>
<keyword evidence="2" id="KW-0229">DNA integration</keyword>
<dbReference type="InterPro" id="IPR050090">
    <property type="entry name" value="Tyrosine_recombinase_XerCD"/>
</dbReference>
<dbReference type="Proteomes" id="UP001651690">
    <property type="component" value="Unassembled WGS sequence"/>
</dbReference>
<name>A0ABT1M0Y4_9MYCO</name>
<reference evidence="8 9" key="1">
    <citation type="submission" date="2022-06" db="EMBL/GenBank/DDBJ databases">
        <title>Mycolicibacterium sp. CAU 1645 isolated from seawater.</title>
        <authorList>
            <person name="Kim W."/>
        </authorList>
    </citation>
    <scope>NUCLEOTIDE SEQUENCE [LARGE SCALE GENOMIC DNA]</scope>
    <source>
        <strain evidence="8 9">CAU 1645</strain>
    </source>
</reference>
<feature type="domain" description="Core-binding (CB)" evidence="7">
    <location>
        <begin position="8"/>
        <end position="91"/>
    </location>
</feature>
<accession>A0ABT1M0Y4</accession>
<keyword evidence="9" id="KW-1185">Reference proteome</keyword>
<evidence type="ECO:0000259" key="7">
    <source>
        <dbReference type="PROSITE" id="PS51900"/>
    </source>
</evidence>
<dbReference type="InterPro" id="IPR013762">
    <property type="entry name" value="Integrase-like_cat_sf"/>
</dbReference>
<comment type="caution">
    <text evidence="8">The sequence shown here is derived from an EMBL/GenBank/DDBJ whole genome shotgun (WGS) entry which is preliminary data.</text>
</comment>
<feature type="domain" description="Tyr recombinase" evidence="6">
    <location>
        <begin position="112"/>
        <end position="294"/>
    </location>
</feature>
<protein>
    <submittedName>
        <fullName evidence="8">Tyrosine-type recombinase/integrase</fullName>
    </submittedName>
</protein>
<dbReference type="Gene3D" id="1.10.443.10">
    <property type="entry name" value="Intergrase catalytic core"/>
    <property type="match status" value="1"/>
</dbReference>
<dbReference type="PANTHER" id="PTHR30349:SF41">
    <property type="entry name" value="INTEGRASE_RECOMBINASE PROTEIN MJ0367-RELATED"/>
    <property type="match status" value="1"/>
</dbReference>
<evidence type="ECO:0000256" key="2">
    <source>
        <dbReference type="ARBA" id="ARBA00022908"/>
    </source>
</evidence>
<keyword evidence="4" id="KW-0233">DNA recombination</keyword>
<dbReference type="InterPro" id="IPR044068">
    <property type="entry name" value="CB"/>
</dbReference>
<evidence type="ECO:0000256" key="3">
    <source>
        <dbReference type="ARBA" id="ARBA00023125"/>
    </source>
</evidence>
<dbReference type="Pfam" id="PF02899">
    <property type="entry name" value="Phage_int_SAM_1"/>
    <property type="match status" value="1"/>
</dbReference>
<dbReference type="RefSeq" id="WP_255060006.1">
    <property type="nucleotide sequence ID" value="NZ_JANDBD010000004.1"/>
</dbReference>
<gene>
    <name evidence="8" type="ORF">NM203_11355</name>
</gene>
<dbReference type="InterPro" id="IPR004107">
    <property type="entry name" value="Integrase_SAM-like_N"/>
</dbReference>
<evidence type="ECO:0000259" key="6">
    <source>
        <dbReference type="PROSITE" id="PS51898"/>
    </source>
</evidence>
<dbReference type="InterPro" id="IPR010998">
    <property type="entry name" value="Integrase_recombinase_N"/>
</dbReference>
<dbReference type="PROSITE" id="PS51900">
    <property type="entry name" value="CB"/>
    <property type="match status" value="1"/>
</dbReference>
<dbReference type="Pfam" id="PF00589">
    <property type="entry name" value="Phage_integrase"/>
    <property type="match status" value="1"/>
</dbReference>
<keyword evidence="3 5" id="KW-0238">DNA-binding</keyword>
<dbReference type="EMBL" id="JANDBD010000004">
    <property type="protein sequence ID" value="MCP9272781.1"/>
    <property type="molecule type" value="Genomic_DNA"/>
</dbReference>
<evidence type="ECO:0000313" key="8">
    <source>
        <dbReference type="EMBL" id="MCP9272781.1"/>
    </source>
</evidence>
<evidence type="ECO:0000256" key="4">
    <source>
        <dbReference type="ARBA" id="ARBA00023172"/>
    </source>
</evidence>
<dbReference type="PANTHER" id="PTHR30349">
    <property type="entry name" value="PHAGE INTEGRASE-RELATED"/>
    <property type="match status" value="1"/>
</dbReference>
<dbReference type="CDD" id="cd00397">
    <property type="entry name" value="DNA_BRE_C"/>
    <property type="match status" value="1"/>
</dbReference>
<dbReference type="InterPro" id="IPR011010">
    <property type="entry name" value="DNA_brk_join_enz"/>
</dbReference>
<evidence type="ECO:0000256" key="5">
    <source>
        <dbReference type="PROSITE-ProRule" id="PRU01248"/>
    </source>
</evidence>
<sequence length="303" mass="33132">MTAAVPVVDLAALLPSWKLALQADRKSRQTVDAYTTGVRLFLEWCDEHGHAPVLDRSTVRTWITDLLNGGAAPATARTRQMALKRYSAWLLEEDEIEADLIRDVSPPKLDVKVVEGLTDEQCAALVKACQGKEFIDRRDEAVARLLIETGMRAGEVLGLAVADVDVQRGLAVVRRGKGGKGRVVPFGPQVARSIDRYLRTRRTHRLAHTETLWLGGGGQQFRYHGLDRAMKARADAAGIYGFHLHLLRNTAATRWLAAGGSENGLMAVAGWSSREMLDRYTRASASDRAAAEARGLNLGDLGV</sequence>
<comment type="similarity">
    <text evidence="1">Belongs to the 'phage' integrase family.</text>
</comment>
<organism evidence="8 9">
    <name type="scientific">Mycolicibacterium arenosum</name>
    <dbReference type="NCBI Taxonomy" id="2952157"/>
    <lineage>
        <taxon>Bacteria</taxon>
        <taxon>Bacillati</taxon>
        <taxon>Actinomycetota</taxon>
        <taxon>Actinomycetes</taxon>
        <taxon>Mycobacteriales</taxon>
        <taxon>Mycobacteriaceae</taxon>
        <taxon>Mycolicibacterium</taxon>
    </lineage>
</organism>
<dbReference type="PROSITE" id="PS51898">
    <property type="entry name" value="TYR_RECOMBINASE"/>
    <property type="match status" value="1"/>
</dbReference>
<evidence type="ECO:0000256" key="1">
    <source>
        <dbReference type="ARBA" id="ARBA00008857"/>
    </source>
</evidence>